<proteinExistence type="predicted"/>
<protein>
    <submittedName>
        <fullName evidence="1">Uncharacterized protein</fullName>
    </submittedName>
</protein>
<dbReference type="AlphaFoldDB" id="A0A392SXE2"/>
<accession>A0A392SXE2</accession>
<name>A0A392SXE2_9FABA</name>
<dbReference type="EMBL" id="LXQA010449289">
    <property type="protein sequence ID" value="MCI52570.1"/>
    <property type="molecule type" value="Genomic_DNA"/>
</dbReference>
<feature type="non-terminal residue" evidence="1">
    <location>
        <position position="1"/>
    </location>
</feature>
<comment type="caution">
    <text evidence="1">The sequence shown here is derived from an EMBL/GenBank/DDBJ whole genome shotgun (WGS) entry which is preliminary data.</text>
</comment>
<keyword evidence="2" id="KW-1185">Reference proteome</keyword>
<reference evidence="1 2" key="1">
    <citation type="journal article" date="2018" name="Front. Plant Sci.">
        <title>Red Clover (Trifolium pratense) and Zigzag Clover (T. medium) - A Picture of Genomic Similarities and Differences.</title>
        <authorList>
            <person name="Dluhosova J."/>
            <person name="Istvanek J."/>
            <person name="Nedelnik J."/>
            <person name="Repkova J."/>
        </authorList>
    </citation>
    <scope>NUCLEOTIDE SEQUENCE [LARGE SCALE GENOMIC DNA]</scope>
    <source>
        <strain evidence="2">cv. 10/8</strain>
        <tissue evidence="1">Leaf</tissue>
    </source>
</reference>
<evidence type="ECO:0000313" key="2">
    <source>
        <dbReference type="Proteomes" id="UP000265520"/>
    </source>
</evidence>
<organism evidence="1 2">
    <name type="scientific">Trifolium medium</name>
    <dbReference type="NCBI Taxonomy" id="97028"/>
    <lineage>
        <taxon>Eukaryota</taxon>
        <taxon>Viridiplantae</taxon>
        <taxon>Streptophyta</taxon>
        <taxon>Embryophyta</taxon>
        <taxon>Tracheophyta</taxon>
        <taxon>Spermatophyta</taxon>
        <taxon>Magnoliopsida</taxon>
        <taxon>eudicotyledons</taxon>
        <taxon>Gunneridae</taxon>
        <taxon>Pentapetalae</taxon>
        <taxon>rosids</taxon>
        <taxon>fabids</taxon>
        <taxon>Fabales</taxon>
        <taxon>Fabaceae</taxon>
        <taxon>Papilionoideae</taxon>
        <taxon>50 kb inversion clade</taxon>
        <taxon>NPAAA clade</taxon>
        <taxon>Hologalegina</taxon>
        <taxon>IRL clade</taxon>
        <taxon>Trifolieae</taxon>
        <taxon>Trifolium</taxon>
    </lineage>
</organism>
<sequence>GPKVYLKILESVPRSYGYSPKDEHVTSPAN</sequence>
<evidence type="ECO:0000313" key="1">
    <source>
        <dbReference type="EMBL" id="MCI52570.1"/>
    </source>
</evidence>
<dbReference type="Proteomes" id="UP000265520">
    <property type="component" value="Unassembled WGS sequence"/>
</dbReference>